<dbReference type="AlphaFoldDB" id="A0A381TTI4"/>
<accession>A0A381TTI4</accession>
<evidence type="ECO:0000256" key="1">
    <source>
        <dbReference type="SAM" id="Phobius"/>
    </source>
</evidence>
<gene>
    <name evidence="2" type="ORF">METZ01_LOCUS71672</name>
</gene>
<keyword evidence="1" id="KW-0472">Membrane</keyword>
<protein>
    <submittedName>
        <fullName evidence="2">Uncharacterized protein</fullName>
    </submittedName>
</protein>
<sequence length="169" mass="18937">METALIVAIAQIATGMATLVVALFLAAQLLIQKRQLEIAHQDSVRELGFAARTRNEELILARLTDKSLLKSYLKVGAGLETPSDEETHQFMNYMRLSYLQMINEWRLGVNDKNVEYFKGRLGVLMGSIGERRYYLTNGKIIVGTVFGLSDLVNLGDMVYEELQGRPVPA</sequence>
<name>A0A381TTI4_9ZZZZ</name>
<keyword evidence="1" id="KW-1133">Transmembrane helix</keyword>
<feature type="transmembrane region" description="Helical" evidence="1">
    <location>
        <begin position="6"/>
        <end position="31"/>
    </location>
</feature>
<dbReference type="EMBL" id="UINC01005064">
    <property type="protein sequence ID" value="SVA18818.1"/>
    <property type="molecule type" value="Genomic_DNA"/>
</dbReference>
<evidence type="ECO:0000313" key="2">
    <source>
        <dbReference type="EMBL" id="SVA18818.1"/>
    </source>
</evidence>
<keyword evidence="1" id="KW-0812">Transmembrane</keyword>
<organism evidence="2">
    <name type="scientific">marine metagenome</name>
    <dbReference type="NCBI Taxonomy" id="408172"/>
    <lineage>
        <taxon>unclassified sequences</taxon>
        <taxon>metagenomes</taxon>
        <taxon>ecological metagenomes</taxon>
    </lineage>
</organism>
<reference evidence="2" key="1">
    <citation type="submission" date="2018-05" db="EMBL/GenBank/DDBJ databases">
        <authorList>
            <person name="Lanie J.A."/>
            <person name="Ng W.-L."/>
            <person name="Kazmierczak K.M."/>
            <person name="Andrzejewski T.M."/>
            <person name="Davidsen T.M."/>
            <person name="Wayne K.J."/>
            <person name="Tettelin H."/>
            <person name="Glass J.I."/>
            <person name="Rusch D."/>
            <person name="Podicherti R."/>
            <person name="Tsui H.-C.T."/>
            <person name="Winkler M.E."/>
        </authorList>
    </citation>
    <scope>NUCLEOTIDE SEQUENCE</scope>
</reference>
<proteinExistence type="predicted"/>